<reference evidence="2 3" key="1">
    <citation type="journal article" date="2011" name="J. Bacteriol.">
        <title>Genome sequence of 'Pedosphaera parvula' Ellin514, an aerobic Verrucomicrobial isolate from pasture soil.</title>
        <authorList>
            <person name="Kant R."/>
            <person name="van Passel M.W."/>
            <person name="Sangwan P."/>
            <person name="Palva A."/>
            <person name="Lucas S."/>
            <person name="Copeland A."/>
            <person name="Lapidus A."/>
            <person name="Glavina Del Rio T."/>
            <person name="Dalin E."/>
            <person name="Tice H."/>
            <person name="Bruce D."/>
            <person name="Goodwin L."/>
            <person name="Pitluck S."/>
            <person name="Chertkov O."/>
            <person name="Larimer F.W."/>
            <person name="Land M.L."/>
            <person name="Hauser L."/>
            <person name="Brettin T.S."/>
            <person name="Detter J.C."/>
            <person name="Han S."/>
            <person name="de Vos W.M."/>
            <person name="Janssen P.H."/>
            <person name="Smidt H."/>
        </authorList>
    </citation>
    <scope>NUCLEOTIDE SEQUENCE [LARGE SCALE GENOMIC DNA]</scope>
    <source>
        <strain evidence="2 3">Ellin514</strain>
    </source>
</reference>
<dbReference type="AlphaFoldDB" id="B9XGF9"/>
<organism evidence="2 3">
    <name type="scientific">Pedosphaera parvula (strain Ellin514)</name>
    <dbReference type="NCBI Taxonomy" id="320771"/>
    <lineage>
        <taxon>Bacteria</taxon>
        <taxon>Pseudomonadati</taxon>
        <taxon>Verrucomicrobiota</taxon>
        <taxon>Pedosphaerae</taxon>
        <taxon>Pedosphaerales</taxon>
        <taxon>Pedosphaeraceae</taxon>
        <taxon>Pedosphaera</taxon>
    </lineage>
</organism>
<sequence length="230" mass="25931">MIPNLFVSKSVRQAKEMLKQVRKIFNAQRDILPEPAVSGMGTAIQNLQNAVALKADEDNLKQQMTGLEAAANKFLKPYPNAGIRENVEVLLVALAVAVGIRTFFLQPFKIPTGSMQPTLFGVTPSPYTPAARNIPDLKVPNRFTRLADYWVHGVSYYDEVAPEDGELQGFKKPVKFLLFNLKQDYEFNNKTHTIWFPEDELFKRAGYRVNEVSGEIIDPPHMKAGEPILR</sequence>
<evidence type="ECO:0000313" key="2">
    <source>
        <dbReference type="EMBL" id="EEF61010.1"/>
    </source>
</evidence>
<comment type="caution">
    <text evidence="2">The sequence shown here is derived from an EMBL/GenBank/DDBJ whole genome shotgun (WGS) entry which is preliminary data.</text>
</comment>
<dbReference type="STRING" id="320771.Cflav_PD3727"/>
<keyword evidence="3" id="KW-1185">Reference proteome</keyword>
<dbReference type="RefSeq" id="WP_007414905.1">
    <property type="nucleotide sequence ID" value="NZ_ABOX02000012.1"/>
</dbReference>
<dbReference type="Pfam" id="PF10502">
    <property type="entry name" value="Peptidase_S26"/>
    <property type="match status" value="1"/>
</dbReference>
<dbReference type="InterPro" id="IPR019533">
    <property type="entry name" value="Peptidase_S26"/>
</dbReference>
<protein>
    <submittedName>
        <fullName evidence="2">Signal peptidase I</fullName>
    </submittedName>
</protein>
<name>B9XGF9_PEDPL</name>
<dbReference type="OrthoDB" id="9802919at2"/>
<proteinExistence type="predicted"/>
<evidence type="ECO:0000259" key="1">
    <source>
        <dbReference type="Pfam" id="PF10502"/>
    </source>
</evidence>
<gene>
    <name evidence="2" type="ORF">Cflav_PD3727</name>
</gene>
<feature type="domain" description="Peptidase S26" evidence="1">
    <location>
        <begin position="84"/>
        <end position="119"/>
    </location>
</feature>
<dbReference type="Proteomes" id="UP000003688">
    <property type="component" value="Unassembled WGS sequence"/>
</dbReference>
<dbReference type="GO" id="GO:0004252">
    <property type="term" value="F:serine-type endopeptidase activity"/>
    <property type="evidence" value="ECO:0007669"/>
    <property type="project" value="InterPro"/>
</dbReference>
<dbReference type="EMBL" id="ABOX02000012">
    <property type="protein sequence ID" value="EEF61010.1"/>
    <property type="molecule type" value="Genomic_DNA"/>
</dbReference>
<evidence type="ECO:0000313" key="3">
    <source>
        <dbReference type="Proteomes" id="UP000003688"/>
    </source>
</evidence>
<accession>B9XGF9</accession>
<dbReference type="GO" id="GO:0006465">
    <property type="term" value="P:signal peptide processing"/>
    <property type="evidence" value="ECO:0007669"/>
    <property type="project" value="InterPro"/>
</dbReference>